<evidence type="ECO:0000256" key="9">
    <source>
        <dbReference type="ARBA" id="ARBA00048270"/>
    </source>
</evidence>
<dbReference type="InterPro" id="IPR001412">
    <property type="entry name" value="aa-tRNA-synth_I_CS"/>
</dbReference>
<gene>
    <name evidence="15" type="ORF">IAC95_04595</name>
</gene>
<evidence type="ECO:0000313" key="16">
    <source>
        <dbReference type="Proteomes" id="UP000824200"/>
    </source>
</evidence>
<dbReference type="Gene3D" id="3.90.800.10">
    <property type="entry name" value="Glutamyl-tRNA Synthetase, Domain 3"/>
    <property type="match status" value="1"/>
</dbReference>
<dbReference type="GO" id="GO:0005829">
    <property type="term" value="C:cytosol"/>
    <property type="evidence" value="ECO:0007669"/>
    <property type="project" value="TreeGrafter"/>
</dbReference>
<dbReference type="FunFam" id="3.90.800.10:FF:000001">
    <property type="entry name" value="Glutamine--tRNA ligase"/>
    <property type="match status" value="1"/>
</dbReference>
<dbReference type="InterPro" id="IPR020061">
    <property type="entry name" value="Glu_tRNA_lig_a-bdl"/>
</dbReference>
<accession>A0A9D1E4C8</accession>
<dbReference type="GO" id="GO:0005524">
    <property type="term" value="F:ATP binding"/>
    <property type="evidence" value="ECO:0007669"/>
    <property type="project" value="UniProtKB-KW"/>
</dbReference>
<reference evidence="15" key="1">
    <citation type="submission" date="2020-10" db="EMBL/GenBank/DDBJ databases">
        <authorList>
            <person name="Gilroy R."/>
        </authorList>
    </citation>
    <scope>NUCLEOTIDE SEQUENCE</scope>
    <source>
        <strain evidence="15">CHK121-14286</strain>
    </source>
</reference>
<dbReference type="Gene3D" id="2.40.240.10">
    <property type="entry name" value="Ribosomal Protein L25, Chain P"/>
    <property type="match status" value="2"/>
</dbReference>
<dbReference type="Pfam" id="PF00749">
    <property type="entry name" value="tRNA-synt_1c"/>
    <property type="match status" value="1"/>
</dbReference>
<evidence type="ECO:0000256" key="2">
    <source>
        <dbReference type="ARBA" id="ARBA00012836"/>
    </source>
</evidence>
<evidence type="ECO:0000256" key="1">
    <source>
        <dbReference type="ARBA" id="ARBA00005594"/>
    </source>
</evidence>
<evidence type="ECO:0000256" key="8">
    <source>
        <dbReference type="ARBA" id="ARBA00023146"/>
    </source>
</evidence>
<evidence type="ECO:0000259" key="12">
    <source>
        <dbReference type="Pfam" id="PF00749"/>
    </source>
</evidence>
<name>A0A9D1E4C8_9BACT</name>
<dbReference type="SUPFAM" id="SSF52374">
    <property type="entry name" value="Nucleotidylyl transferase"/>
    <property type="match status" value="1"/>
</dbReference>
<protein>
    <recommendedName>
        <fullName evidence="2 10">Glutamine--tRNA ligase</fullName>
        <ecNumber evidence="2 10">6.1.1.18</ecNumber>
    </recommendedName>
</protein>
<keyword evidence="8 11" id="KW-0030">Aminoacyl-tRNA synthetase</keyword>
<dbReference type="InterPro" id="IPR000924">
    <property type="entry name" value="Glu/Gln-tRNA-synth"/>
</dbReference>
<dbReference type="InterPro" id="IPR020059">
    <property type="entry name" value="Glu/Gln-tRNA-synth_Ib_codon-bd"/>
</dbReference>
<dbReference type="FunFam" id="1.10.1160.10:FF:000001">
    <property type="entry name" value="Glutamine--tRNA ligase"/>
    <property type="match status" value="1"/>
</dbReference>
<comment type="similarity">
    <text evidence="1 11">Belongs to the class-I aminoacyl-tRNA synthetase family.</text>
</comment>
<comment type="catalytic activity">
    <reaction evidence="9">
        <text>tRNA(Gln) + L-glutamine + ATP = L-glutaminyl-tRNA(Gln) + AMP + diphosphate</text>
        <dbReference type="Rhea" id="RHEA:20121"/>
        <dbReference type="Rhea" id="RHEA-COMP:9662"/>
        <dbReference type="Rhea" id="RHEA-COMP:9681"/>
        <dbReference type="ChEBI" id="CHEBI:30616"/>
        <dbReference type="ChEBI" id="CHEBI:33019"/>
        <dbReference type="ChEBI" id="CHEBI:58359"/>
        <dbReference type="ChEBI" id="CHEBI:78442"/>
        <dbReference type="ChEBI" id="CHEBI:78521"/>
        <dbReference type="ChEBI" id="CHEBI:456215"/>
        <dbReference type="EC" id="6.1.1.18"/>
    </reaction>
</comment>
<dbReference type="PANTHER" id="PTHR43097">
    <property type="entry name" value="GLUTAMINE-TRNA LIGASE"/>
    <property type="match status" value="1"/>
</dbReference>
<dbReference type="Proteomes" id="UP000824200">
    <property type="component" value="Unassembled WGS sequence"/>
</dbReference>
<keyword evidence="6 11" id="KW-0067">ATP-binding</keyword>
<dbReference type="FunFam" id="3.40.50.620:FF:000037">
    <property type="entry name" value="Glutamine--tRNA ligase cytoplasmic"/>
    <property type="match status" value="1"/>
</dbReference>
<evidence type="ECO:0000256" key="11">
    <source>
        <dbReference type="RuleBase" id="RU363037"/>
    </source>
</evidence>
<keyword evidence="3" id="KW-0963">Cytoplasm</keyword>
<comment type="caution">
    <text evidence="15">The sequence shown here is derived from an EMBL/GenBank/DDBJ whole genome shotgun (WGS) entry which is preliminary data.</text>
</comment>
<evidence type="ECO:0000259" key="13">
    <source>
        <dbReference type="Pfam" id="PF03950"/>
    </source>
</evidence>
<keyword evidence="4 11" id="KW-0436">Ligase</keyword>
<feature type="domain" description="Glutamyl/glutaminyl-tRNA synthetase class Ib anti-codon binding" evidence="13">
    <location>
        <begin position="340"/>
        <end position="436"/>
    </location>
</feature>
<dbReference type="PRINTS" id="PR00987">
    <property type="entry name" value="TRNASYNTHGLU"/>
</dbReference>
<dbReference type="InterPro" id="IPR050132">
    <property type="entry name" value="Gln/Glu-tRNA_Ligase"/>
</dbReference>
<evidence type="ECO:0000256" key="6">
    <source>
        <dbReference type="ARBA" id="ARBA00022840"/>
    </source>
</evidence>
<keyword evidence="5 11" id="KW-0547">Nucleotide-binding</keyword>
<evidence type="ECO:0000256" key="3">
    <source>
        <dbReference type="ARBA" id="ARBA00022490"/>
    </source>
</evidence>
<dbReference type="NCBIfam" id="TIGR00440">
    <property type="entry name" value="glnS"/>
    <property type="match status" value="1"/>
</dbReference>
<evidence type="ECO:0000256" key="5">
    <source>
        <dbReference type="ARBA" id="ARBA00022741"/>
    </source>
</evidence>
<evidence type="ECO:0000256" key="7">
    <source>
        <dbReference type="ARBA" id="ARBA00022917"/>
    </source>
</evidence>
<dbReference type="Pfam" id="PF03950">
    <property type="entry name" value="tRNA-synt_1c_C"/>
    <property type="match status" value="1"/>
</dbReference>
<dbReference type="InterPro" id="IPR020056">
    <property type="entry name" value="Rbsml_bL25/Gln-tRNA_synth_N"/>
</dbReference>
<organism evidence="15 16">
    <name type="scientific">Candidatus Fimimonas gallinarum</name>
    <dbReference type="NCBI Taxonomy" id="2840821"/>
    <lineage>
        <taxon>Bacteria</taxon>
        <taxon>Pseudomonadati</taxon>
        <taxon>Myxococcota</taxon>
        <taxon>Myxococcia</taxon>
        <taxon>Myxococcales</taxon>
        <taxon>Cystobacterineae</taxon>
        <taxon>Myxococcaceae</taxon>
        <taxon>Myxococcaceae incertae sedis</taxon>
        <taxon>Candidatus Fimimonas</taxon>
    </lineage>
</organism>
<evidence type="ECO:0000256" key="10">
    <source>
        <dbReference type="NCBIfam" id="TIGR00440"/>
    </source>
</evidence>
<dbReference type="GO" id="GO:0006425">
    <property type="term" value="P:glutaminyl-tRNA aminoacylation"/>
    <property type="evidence" value="ECO:0007669"/>
    <property type="project" value="UniProtKB-UniRule"/>
</dbReference>
<dbReference type="PROSITE" id="PS00178">
    <property type="entry name" value="AA_TRNA_LIGASE_I"/>
    <property type="match status" value="1"/>
</dbReference>
<evidence type="ECO:0000259" key="14">
    <source>
        <dbReference type="Pfam" id="PF20974"/>
    </source>
</evidence>
<dbReference type="SUPFAM" id="SSF50715">
    <property type="entry name" value="Ribosomal protein L25-like"/>
    <property type="match status" value="1"/>
</dbReference>
<dbReference type="Gene3D" id="3.40.50.620">
    <property type="entry name" value="HUPs"/>
    <property type="match status" value="1"/>
</dbReference>
<dbReference type="Gene3D" id="1.10.1160.10">
    <property type="entry name" value="Glutamyl-trna Synthetase, Domain 2"/>
    <property type="match status" value="1"/>
</dbReference>
<feature type="domain" description="tRNA synthetases class I (E and Q) anti-codon binding" evidence="14">
    <location>
        <begin position="454"/>
        <end position="525"/>
    </location>
</feature>
<dbReference type="EMBL" id="DVHL01000036">
    <property type="protein sequence ID" value="HIR66138.1"/>
    <property type="molecule type" value="Genomic_DNA"/>
</dbReference>
<dbReference type="InterPro" id="IPR020058">
    <property type="entry name" value="Glu/Gln-tRNA-synth_Ib_cat-dom"/>
</dbReference>
<dbReference type="AlphaFoldDB" id="A0A9D1E4C8"/>
<dbReference type="GO" id="GO:0004819">
    <property type="term" value="F:glutamine-tRNA ligase activity"/>
    <property type="evidence" value="ECO:0007669"/>
    <property type="project" value="UniProtKB-UniRule"/>
</dbReference>
<feature type="domain" description="Glutamyl/glutaminyl-tRNA synthetase class Ib catalytic" evidence="12">
    <location>
        <begin position="27"/>
        <end position="336"/>
    </location>
</feature>
<sequence length="549" mass="62978">MSEKNESKNFIEEIIESDLASGKVKQIYTRFPPEPNGYLHVGHSKSLCINFGLAKKYNGKCNLRFDDTNPVKEDEEYVESIKRDIEWLGFKWDKLLFASDYFDVMFDCAVKLIKKGLAYVSDETADEIRQRRGTLTQPGEESPFRNRSVEENLQLFYEMRDGKYADGEKVLRAKIDMASPNINMRDPILYRVLHATHHNTGDKWCIYPMYDFAHPIEDAHEGITHSICTLEFEDHRPLYDWVVRECEFPEPRPQQIEFARLNIKNTIMSKRFLKKLVEEGKVMGWDDPRMPTLSGMRRRGYPAAALRDFSERVGVSKANSEVEEEYLQSCVRDNLNLTTNRVMAVFNPVKVVLTNYDGSEVLKVENNPNEDPLTFREVTFGKQLYIDASDFSLVPPPKYYRLKPDGYVRLKGAYIIHCDDVLLDDNGEVKELHCSVVANSKSGEDTSGVKVKGVIQWVDAATCVDATVRKLQSLLNNAVDGETDFNLRFNEDSMKTVTAKVERSLLSAKVEDKFQFMRVGYYVLDKDTTPDNLVFNEIVGLKDGFKAGK</sequence>
<dbReference type="InterPro" id="IPR004514">
    <property type="entry name" value="Gln-tRNA-synth"/>
</dbReference>
<evidence type="ECO:0000313" key="15">
    <source>
        <dbReference type="EMBL" id="HIR66138.1"/>
    </source>
</evidence>
<reference evidence="15" key="2">
    <citation type="journal article" date="2021" name="PeerJ">
        <title>Extensive microbial diversity within the chicken gut microbiome revealed by metagenomics and culture.</title>
        <authorList>
            <person name="Gilroy R."/>
            <person name="Ravi A."/>
            <person name="Getino M."/>
            <person name="Pursley I."/>
            <person name="Horton D.L."/>
            <person name="Alikhan N.F."/>
            <person name="Baker D."/>
            <person name="Gharbi K."/>
            <person name="Hall N."/>
            <person name="Watson M."/>
            <person name="Adriaenssens E.M."/>
            <person name="Foster-Nyarko E."/>
            <person name="Jarju S."/>
            <person name="Secka A."/>
            <person name="Antonio M."/>
            <person name="Oren A."/>
            <person name="Chaudhuri R.R."/>
            <person name="La Ragione R."/>
            <person name="Hildebrand F."/>
            <person name="Pallen M.J."/>
        </authorList>
    </citation>
    <scope>NUCLEOTIDE SEQUENCE</scope>
    <source>
        <strain evidence="15">CHK121-14286</strain>
    </source>
</reference>
<proteinExistence type="inferred from homology"/>
<evidence type="ECO:0000256" key="4">
    <source>
        <dbReference type="ARBA" id="ARBA00022598"/>
    </source>
</evidence>
<dbReference type="PANTHER" id="PTHR43097:SF5">
    <property type="entry name" value="GLUTAMATE--TRNA LIGASE"/>
    <property type="match status" value="1"/>
</dbReference>
<dbReference type="NCBIfam" id="NF011291">
    <property type="entry name" value="PRK14703.1"/>
    <property type="match status" value="1"/>
</dbReference>
<dbReference type="InterPro" id="IPR011035">
    <property type="entry name" value="Ribosomal_bL25/Gln-tRNA_synth"/>
</dbReference>
<dbReference type="InterPro" id="IPR014729">
    <property type="entry name" value="Rossmann-like_a/b/a_fold"/>
</dbReference>
<dbReference type="Pfam" id="PF20974">
    <property type="entry name" value="tRNA-synt_1c_C2"/>
    <property type="match status" value="1"/>
</dbReference>
<dbReference type="EC" id="6.1.1.18" evidence="2 10"/>
<dbReference type="InterPro" id="IPR049437">
    <property type="entry name" value="tRNA-synt_1c_C2"/>
</dbReference>
<keyword evidence="7 11" id="KW-0648">Protein biosynthesis</keyword>